<evidence type="ECO:0000313" key="3">
    <source>
        <dbReference type="EMBL" id="MBC5616301.1"/>
    </source>
</evidence>
<evidence type="ECO:0000313" key="4">
    <source>
        <dbReference type="Proteomes" id="UP000636891"/>
    </source>
</evidence>
<reference evidence="3 4" key="1">
    <citation type="submission" date="2020-08" db="EMBL/GenBank/DDBJ databases">
        <title>Genome public.</title>
        <authorList>
            <person name="Liu C."/>
            <person name="Sun Q."/>
        </authorList>
    </citation>
    <scope>NUCLEOTIDE SEQUENCE [LARGE SCALE GENOMIC DNA]</scope>
    <source>
        <strain evidence="3 4">New-7</strain>
    </source>
</reference>
<proteinExistence type="predicted"/>
<dbReference type="EMBL" id="JACOOK010000002">
    <property type="protein sequence ID" value="MBC5616301.1"/>
    <property type="molecule type" value="Genomic_DNA"/>
</dbReference>
<sequence length="279" mass="30334">MKIGPDNYQEWALDYIEGNLSREERASFESFLTRHADIAREIASLQDDMPVMVAEQIVYPDKRSLLRGGKTMSFGRITSFLGGAAAASLLIGLFTLVDSHSSQKEQLLADRAKEVFREELPAEQDEWTASESAGGSEEKQDIPQLAAAVPQRAASGNRIALRTNVPTTSRTNAQAVQPERIQPLSELIGSEPQLIAPTSEPIALAALKTGAEISGTPGAKTQAGAEKSAEPKKFNLISLFAPFDPIIPIKTYRTENEHGIEIASILRIGNKIQKTEAHD</sequence>
<organism evidence="3 4">
    <name type="scientific">Alistipes hominis</name>
    <dbReference type="NCBI Taxonomy" id="2763015"/>
    <lineage>
        <taxon>Bacteria</taxon>
        <taxon>Pseudomonadati</taxon>
        <taxon>Bacteroidota</taxon>
        <taxon>Bacteroidia</taxon>
        <taxon>Bacteroidales</taxon>
        <taxon>Rikenellaceae</taxon>
        <taxon>Alistipes</taxon>
    </lineage>
</organism>
<dbReference type="RefSeq" id="WP_101571947.1">
    <property type="nucleotide sequence ID" value="NZ_JACOOK010000002.1"/>
</dbReference>
<gene>
    <name evidence="3" type="ORF">H8S08_04605</name>
</gene>
<accession>A0ABR7CKW7</accession>
<keyword evidence="2" id="KW-0812">Transmembrane</keyword>
<evidence type="ECO:0000256" key="2">
    <source>
        <dbReference type="SAM" id="Phobius"/>
    </source>
</evidence>
<protein>
    <recommendedName>
        <fullName evidence="5">Anti sigma-E protein RseA N-terminal domain-containing protein</fullName>
    </recommendedName>
</protein>
<keyword evidence="2" id="KW-0472">Membrane</keyword>
<feature type="compositionally biased region" description="Polar residues" evidence="1">
    <location>
        <begin position="164"/>
        <end position="175"/>
    </location>
</feature>
<feature type="region of interest" description="Disordered" evidence="1">
    <location>
        <begin position="119"/>
        <end position="175"/>
    </location>
</feature>
<feature type="transmembrane region" description="Helical" evidence="2">
    <location>
        <begin position="77"/>
        <end position="97"/>
    </location>
</feature>
<comment type="caution">
    <text evidence="3">The sequence shown here is derived from an EMBL/GenBank/DDBJ whole genome shotgun (WGS) entry which is preliminary data.</text>
</comment>
<keyword evidence="4" id="KW-1185">Reference proteome</keyword>
<evidence type="ECO:0008006" key="5">
    <source>
        <dbReference type="Google" id="ProtNLM"/>
    </source>
</evidence>
<name>A0ABR7CKW7_9BACT</name>
<dbReference type="Proteomes" id="UP000636891">
    <property type="component" value="Unassembled WGS sequence"/>
</dbReference>
<evidence type="ECO:0000256" key="1">
    <source>
        <dbReference type="SAM" id="MobiDB-lite"/>
    </source>
</evidence>
<keyword evidence="2" id="KW-1133">Transmembrane helix</keyword>